<organism evidence="4 5">
    <name type="scientific">Actinoplanes italicus</name>
    <dbReference type="NCBI Taxonomy" id="113567"/>
    <lineage>
        <taxon>Bacteria</taxon>
        <taxon>Bacillati</taxon>
        <taxon>Actinomycetota</taxon>
        <taxon>Actinomycetes</taxon>
        <taxon>Micromonosporales</taxon>
        <taxon>Micromonosporaceae</taxon>
        <taxon>Actinoplanes</taxon>
    </lineage>
</organism>
<feature type="compositionally biased region" description="Basic and acidic residues" evidence="2">
    <location>
        <begin position="105"/>
        <end position="120"/>
    </location>
</feature>
<dbReference type="RefSeq" id="WP_106316049.1">
    <property type="nucleotide sequence ID" value="NZ_BOMO01000013.1"/>
</dbReference>
<dbReference type="InterPro" id="IPR011098">
    <property type="entry name" value="G5_dom"/>
</dbReference>
<reference evidence="4 5" key="1">
    <citation type="submission" date="2018-03" db="EMBL/GenBank/DDBJ databases">
        <title>Genomic Encyclopedia of Archaeal and Bacterial Type Strains, Phase II (KMG-II): from individual species to whole genera.</title>
        <authorList>
            <person name="Goeker M."/>
        </authorList>
    </citation>
    <scope>NUCLEOTIDE SEQUENCE [LARGE SCALE GENOMIC DNA]</scope>
    <source>
        <strain evidence="4 5">DSM 43146</strain>
    </source>
</reference>
<feature type="compositionally biased region" description="Low complexity" evidence="2">
    <location>
        <begin position="67"/>
        <end position="78"/>
    </location>
</feature>
<accession>A0A2T0KLP8</accession>
<keyword evidence="5" id="KW-1185">Reference proteome</keyword>
<dbReference type="Pfam" id="PF07501">
    <property type="entry name" value="G5"/>
    <property type="match status" value="1"/>
</dbReference>
<dbReference type="PROSITE" id="PS51109">
    <property type="entry name" value="G5"/>
    <property type="match status" value="1"/>
</dbReference>
<gene>
    <name evidence="4" type="ORF">CLV67_102332</name>
</gene>
<name>A0A2T0KLP8_9ACTN</name>
<evidence type="ECO:0000313" key="5">
    <source>
        <dbReference type="Proteomes" id="UP000239415"/>
    </source>
</evidence>
<proteinExistence type="predicted"/>
<feature type="region of interest" description="Disordered" evidence="2">
    <location>
        <begin position="63"/>
        <end position="139"/>
    </location>
</feature>
<comment type="caution">
    <text evidence="4">The sequence shown here is derived from an EMBL/GenBank/DDBJ whole genome shotgun (WGS) entry which is preliminary data.</text>
</comment>
<evidence type="ECO:0000256" key="2">
    <source>
        <dbReference type="SAM" id="MobiDB-lite"/>
    </source>
</evidence>
<dbReference type="OrthoDB" id="3298255at2"/>
<dbReference type="Proteomes" id="UP000239415">
    <property type="component" value="Unassembled WGS sequence"/>
</dbReference>
<sequence length="296" mass="30649">MPRKSWWARLPFGVRMAAGASAMFVVVGGGVAGAVSTMTSPGSESVSTTARAAEADLGAPMLEESPEVVSRAAAAAEPLPERPGETPPVATTTPAPARTAAPADHLSRVRVADQRADRTGPRAARTLAQAPSRRKAAAEPIVTTRTDVETRVVPFDTQVVRDSSLPRGVRQVRVAGSPGEQTLRYLVTTTDGRPTARRLLSSSVTRKPQNRVVALGAARKPAPEPVCDQALGLCLPFGRTAVCPSDGSAAGVSPLPPAAGALPPEETGEILIAEEDLELLGPEGLDAVRLEPATLC</sequence>
<dbReference type="AlphaFoldDB" id="A0A2T0KLP8"/>
<protein>
    <submittedName>
        <fullName evidence="4">Surface rod structure-forming protein G</fullName>
    </submittedName>
</protein>
<dbReference type="Gene3D" id="2.20.230.10">
    <property type="entry name" value="Resuscitation-promoting factor rpfb"/>
    <property type="match status" value="1"/>
</dbReference>
<feature type="compositionally biased region" description="Low complexity" evidence="2">
    <location>
        <begin position="87"/>
        <end position="103"/>
    </location>
</feature>
<feature type="domain" description="G5" evidence="3">
    <location>
        <begin position="139"/>
        <end position="219"/>
    </location>
</feature>
<evidence type="ECO:0000259" key="3">
    <source>
        <dbReference type="PROSITE" id="PS51109"/>
    </source>
</evidence>
<dbReference type="EMBL" id="PVMZ01000002">
    <property type="protein sequence ID" value="PRX24555.1"/>
    <property type="molecule type" value="Genomic_DNA"/>
</dbReference>
<evidence type="ECO:0000313" key="4">
    <source>
        <dbReference type="EMBL" id="PRX24555.1"/>
    </source>
</evidence>
<dbReference type="SMART" id="SM01208">
    <property type="entry name" value="G5"/>
    <property type="match status" value="1"/>
</dbReference>
<keyword evidence="1" id="KW-0732">Signal</keyword>
<evidence type="ECO:0000256" key="1">
    <source>
        <dbReference type="ARBA" id="ARBA00022729"/>
    </source>
</evidence>